<feature type="domain" description="BTB" evidence="1">
    <location>
        <begin position="44"/>
        <end position="107"/>
    </location>
</feature>
<dbReference type="EMBL" id="KN835246">
    <property type="protein sequence ID" value="KIK42174.1"/>
    <property type="molecule type" value="Genomic_DNA"/>
</dbReference>
<dbReference type="OrthoDB" id="3357985at2759"/>
<dbReference type="InterPro" id="IPR011333">
    <property type="entry name" value="SKP1/BTB/POZ_sf"/>
</dbReference>
<reference evidence="3" key="2">
    <citation type="submission" date="2015-01" db="EMBL/GenBank/DDBJ databases">
        <title>Evolutionary Origins and Diversification of the Mycorrhizal Mutualists.</title>
        <authorList>
            <consortium name="DOE Joint Genome Institute"/>
            <consortium name="Mycorrhizal Genomics Consortium"/>
            <person name="Kohler A."/>
            <person name="Kuo A."/>
            <person name="Nagy L.G."/>
            <person name="Floudas D."/>
            <person name="Copeland A."/>
            <person name="Barry K.W."/>
            <person name="Cichocki N."/>
            <person name="Veneault-Fourrey C."/>
            <person name="LaButti K."/>
            <person name="Lindquist E.A."/>
            <person name="Lipzen A."/>
            <person name="Lundell T."/>
            <person name="Morin E."/>
            <person name="Murat C."/>
            <person name="Riley R."/>
            <person name="Ohm R."/>
            <person name="Sun H."/>
            <person name="Tunlid A."/>
            <person name="Henrissat B."/>
            <person name="Grigoriev I.V."/>
            <person name="Hibbett D.S."/>
            <person name="Martin F."/>
        </authorList>
    </citation>
    <scope>NUCLEOTIDE SEQUENCE [LARGE SCALE GENOMIC DNA]</scope>
    <source>
        <strain evidence="3">UH-Slu-Lm8-n1</strain>
    </source>
</reference>
<dbReference type="Proteomes" id="UP000054485">
    <property type="component" value="Unassembled WGS sequence"/>
</dbReference>
<dbReference type="CDD" id="cd18186">
    <property type="entry name" value="BTB_POZ_ZBTB_KLHL-like"/>
    <property type="match status" value="1"/>
</dbReference>
<dbReference type="STRING" id="930992.A0A0D0AWE1"/>
<dbReference type="HOGENOM" id="CLU_052397_0_1_1"/>
<evidence type="ECO:0000259" key="1">
    <source>
        <dbReference type="PROSITE" id="PS50097"/>
    </source>
</evidence>
<dbReference type="Pfam" id="PF00651">
    <property type="entry name" value="BTB"/>
    <property type="match status" value="1"/>
</dbReference>
<dbReference type="SUPFAM" id="SSF54695">
    <property type="entry name" value="POZ domain"/>
    <property type="match status" value="1"/>
</dbReference>
<accession>A0A0D0AWE1</accession>
<dbReference type="InterPro" id="IPR000210">
    <property type="entry name" value="BTB/POZ_dom"/>
</dbReference>
<dbReference type="InParanoid" id="A0A0D0AWE1"/>
<name>A0A0D0AWE1_9AGAM</name>
<dbReference type="Gene3D" id="3.30.710.10">
    <property type="entry name" value="Potassium Channel Kv1.1, Chain A"/>
    <property type="match status" value="1"/>
</dbReference>
<gene>
    <name evidence="2" type="ORF">CY34DRAFT_160098</name>
</gene>
<keyword evidence="3" id="KW-1185">Reference proteome</keyword>
<evidence type="ECO:0000313" key="3">
    <source>
        <dbReference type="Proteomes" id="UP000054485"/>
    </source>
</evidence>
<sequence length="331" mass="37304">MKLVLFLRMILARQFEIPNRCYQVAELLPRTYMISQAPFDDHNGDIILRSANGVDFHVFKLILLLVSPVFKDMFTLPQNDSSDVPSIPVIHVTESSATLESLLLLCYPATTPTFGSLDDAKVVMKAASKYDMQMALSRAGDLAMAQFLPTHFLELYALSCRFGWSHHAQTAATRALEIKDLGRPSSMFNGMREITALDYHRLLEYHRKCGIAAQAVGGSLSWLGSSYRHMQMWRECICRGGIGIVILQADFGNMKVASWFHEYLVSSGKELLARPCESTLKELSHYNRAITKATECSFCRLTIVENMDRFRVSYIAQVKKVVATVRLEACD</sequence>
<organism evidence="2 3">
    <name type="scientific">Suillus luteus UH-Slu-Lm8-n1</name>
    <dbReference type="NCBI Taxonomy" id="930992"/>
    <lineage>
        <taxon>Eukaryota</taxon>
        <taxon>Fungi</taxon>
        <taxon>Dikarya</taxon>
        <taxon>Basidiomycota</taxon>
        <taxon>Agaricomycotina</taxon>
        <taxon>Agaricomycetes</taxon>
        <taxon>Agaricomycetidae</taxon>
        <taxon>Boletales</taxon>
        <taxon>Suillineae</taxon>
        <taxon>Suillaceae</taxon>
        <taxon>Suillus</taxon>
    </lineage>
</organism>
<protein>
    <recommendedName>
        <fullName evidence="1">BTB domain-containing protein</fullName>
    </recommendedName>
</protein>
<reference evidence="2 3" key="1">
    <citation type="submission" date="2014-04" db="EMBL/GenBank/DDBJ databases">
        <authorList>
            <consortium name="DOE Joint Genome Institute"/>
            <person name="Kuo A."/>
            <person name="Ruytinx J."/>
            <person name="Rineau F."/>
            <person name="Colpaert J."/>
            <person name="Kohler A."/>
            <person name="Nagy L.G."/>
            <person name="Floudas D."/>
            <person name="Copeland A."/>
            <person name="Barry K.W."/>
            <person name="Cichocki N."/>
            <person name="Veneault-Fourrey C."/>
            <person name="LaButti K."/>
            <person name="Lindquist E.A."/>
            <person name="Lipzen A."/>
            <person name="Lundell T."/>
            <person name="Morin E."/>
            <person name="Murat C."/>
            <person name="Sun H."/>
            <person name="Tunlid A."/>
            <person name="Henrissat B."/>
            <person name="Grigoriev I.V."/>
            <person name="Hibbett D.S."/>
            <person name="Martin F."/>
            <person name="Nordberg H.P."/>
            <person name="Cantor M.N."/>
            <person name="Hua S.X."/>
        </authorList>
    </citation>
    <scope>NUCLEOTIDE SEQUENCE [LARGE SCALE GENOMIC DNA]</scope>
    <source>
        <strain evidence="2 3">UH-Slu-Lm8-n1</strain>
    </source>
</reference>
<evidence type="ECO:0000313" key="2">
    <source>
        <dbReference type="EMBL" id="KIK42174.1"/>
    </source>
</evidence>
<dbReference type="PROSITE" id="PS50097">
    <property type="entry name" value="BTB"/>
    <property type="match status" value="1"/>
</dbReference>
<dbReference type="AlphaFoldDB" id="A0A0D0AWE1"/>
<proteinExistence type="predicted"/>